<gene>
    <name evidence="9" type="ORF">NAEGRDRAFT_47148</name>
</gene>
<dbReference type="InterPro" id="IPR003035">
    <property type="entry name" value="RWP-RK_dom"/>
</dbReference>
<evidence type="ECO:0000256" key="2">
    <source>
        <dbReference type="ARBA" id="ARBA00023015"/>
    </source>
</evidence>
<evidence type="ECO:0000256" key="4">
    <source>
        <dbReference type="ARBA" id="ARBA00023125"/>
    </source>
</evidence>
<dbReference type="PANTHER" id="PTHR46373">
    <property type="entry name" value="PROTEIN RKD4"/>
    <property type="match status" value="1"/>
</dbReference>
<dbReference type="GO" id="GO:0003677">
    <property type="term" value="F:DNA binding"/>
    <property type="evidence" value="ECO:0007669"/>
    <property type="project" value="UniProtKB-KW"/>
</dbReference>
<accession>D2V6X3</accession>
<evidence type="ECO:0000313" key="9">
    <source>
        <dbReference type="EMBL" id="EFC47647.1"/>
    </source>
</evidence>
<dbReference type="GO" id="GO:0003700">
    <property type="term" value="F:DNA-binding transcription factor activity"/>
    <property type="evidence" value="ECO:0007669"/>
    <property type="project" value="InterPro"/>
</dbReference>
<organism evidence="10">
    <name type="scientific">Naegleria gruberi</name>
    <name type="common">Amoeba</name>
    <dbReference type="NCBI Taxonomy" id="5762"/>
    <lineage>
        <taxon>Eukaryota</taxon>
        <taxon>Discoba</taxon>
        <taxon>Heterolobosea</taxon>
        <taxon>Tetramitia</taxon>
        <taxon>Eutetramitia</taxon>
        <taxon>Vahlkampfiidae</taxon>
        <taxon>Naegleria</taxon>
    </lineage>
</organism>
<proteinExistence type="predicted"/>
<feature type="region of interest" description="Disordered" evidence="7">
    <location>
        <begin position="44"/>
        <end position="95"/>
    </location>
</feature>
<evidence type="ECO:0000256" key="5">
    <source>
        <dbReference type="ARBA" id="ARBA00023163"/>
    </source>
</evidence>
<feature type="compositionally biased region" description="Polar residues" evidence="7">
    <location>
        <begin position="48"/>
        <end position="58"/>
    </location>
</feature>
<evidence type="ECO:0000313" key="10">
    <source>
        <dbReference type="Proteomes" id="UP000006671"/>
    </source>
</evidence>
<dbReference type="Pfam" id="PF02042">
    <property type="entry name" value="RWP-RK"/>
    <property type="match status" value="1"/>
</dbReference>
<dbReference type="VEuPathDB" id="AmoebaDB:NAEGRDRAFT_47148"/>
<sequence length="226" mass="25914">MLTLNSVVTIHPISMKRDRSNTSDLEYSDCSLSNVKTSTRIPIAPDYTSASSQNSDENGSILKRSSKRTRKTVILDDNTSSSSSNEEECNSKSRMRSVDLKNKFTTSHQSQIIRCNRTSSNQKSYICYDDIKKHFFLPENEAAKRLGCSKSKLKRIKTRLNIERWPYRRIQSLLNQKSSSNKENSRAIDLAVDFVLNYPNLITKYSNEDISLIAKRFDRVKISNLL</sequence>
<dbReference type="PROSITE" id="PS51519">
    <property type="entry name" value="RWP_RK"/>
    <property type="match status" value="1"/>
</dbReference>
<dbReference type="Proteomes" id="UP000006671">
    <property type="component" value="Unassembled WGS sequence"/>
</dbReference>
<keyword evidence="10" id="KW-1185">Reference proteome</keyword>
<keyword evidence="4" id="KW-0238">DNA-binding</keyword>
<keyword evidence="2" id="KW-0805">Transcription regulation</keyword>
<dbReference type="PANTHER" id="PTHR46373:SF2">
    <property type="entry name" value="RWP-RK DOMAIN-CONTAINING PROTEIN"/>
    <property type="match status" value="1"/>
</dbReference>
<dbReference type="AlphaFoldDB" id="D2V6X3"/>
<dbReference type="OrthoDB" id="6270329at2759"/>
<dbReference type="KEGG" id="ngr:NAEGRDRAFT_47148"/>
<evidence type="ECO:0000256" key="6">
    <source>
        <dbReference type="ARBA" id="ARBA00023242"/>
    </source>
</evidence>
<name>D2V6X3_NAEGR</name>
<reference evidence="9 10" key="1">
    <citation type="journal article" date="2010" name="Cell">
        <title>The genome of Naegleria gruberi illuminates early eukaryotic versatility.</title>
        <authorList>
            <person name="Fritz-Laylin L.K."/>
            <person name="Prochnik S.E."/>
            <person name="Ginger M.L."/>
            <person name="Dacks J.B."/>
            <person name="Carpenter M.L."/>
            <person name="Field M.C."/>
            <person name="Kuo A."/>
            <person name="Paredez A."/>
            <person name="Chapman J."/>
            <person name="Pham J."/>
            <person name="Shu S."/>
            <person name="Neupane R."/>
            <person name="Cipriano M."/>
            <person name="Mancuso J."/>
            <person name="Tu H."/>
            <person name="Salamov A."/>
            <person name="Lindquist E."/>
            <person name="Shapiro H."/>
            <person name="Lucas S."/>
            <person name="Grigoriev I.V."/>
            <person name="Cande W.Z."/>
            <person name="Fulton C."/>
            <person name="Rokhsar D.S."/>
            <person name="Dawson S.C."/>
        </authorList>
    </citation>
    <scope>NUCLEOTIDE SEQUENCE [LARGE SCALE GENOMIC DNA]</scope>
    <source>
        <strain evidence="9 10">NEG-M</strain>
    </source>
</reference>
<evidence type="ECO:0000256" key="1">
    <source>
        <dbReference type="ARBA" id="ARBA00004049"/>
    </source>
</evidence>
<dbReference type="InterPro" id="IPR044607">
    <property type="entry name" value="RKD-like"/>
</dbReference>
<evidence type="ECO:0000259" key="8">
    <source>
        <dbReference type="PROSITE" id="PS51519"/>
    </source>
</evidence>
<dbReference type="InParanoid" id="D2V6X3"/>
<evidence type="ECO:0000256" key="3">
    <source>
        <dbReference type="ARBA" id="ARBA00023054"/>
    </source>
</evidence>
<keyword evidence="5" id="KW-0804">Transcription</keyword>
<dbReference type="RefSeq" id="XP_002680391.1">
    <property type="nucleotide sequence ID" value="XM_002680345.1"/>
</dbReference>
<dbReference type="EMBL" id="GG738854">
    <property type="protein sequence ID" value="EFC47647.1"/>
    <property type="molecule type" value="Genomic_DNA"/>
</dbReference>
<keyword evidence="6" id="KW-0539">Nucleus</keyword>
<keyword evidence="3" id="KW-0175">Coiled coil</keyword>
<evidence type="ECO:0000256" key="7">
    <source>
        <dbReference type="SAM" id="MobiDB-lite"/>
    </source>
</evidence>
<comment type="function">
    <text evidence="1">Putative transcription factor.</text>
</comment>
<protein>
    <submittedName>
        <fullName evidence="9">Predicted protein</fullName>
    </submittedName>
</protein>
<feature type="domain" description="RWP-RK" evidence="8">
    <location>
        <begin position="108"/>
        <end position="193"/>
    </location>
</feature>
<dbReference type="GeneID" id="8861713"/>